<feature type="transmembrane region" description="Helical" evidence="9">
    <location>
        <begin position="20"/>
        <end position="42"/>
    </location>
</feature>
<evidence type="ECO:0000256" key="1">
    <source>
        <dbReference type="ARBA" id="ARBA00004429"/>
    </source>
</evidence>
<reference evidence="11 14" key="2">
    <citation type="journal article" date="2018" name="Int. J. Syst. Evol. Microbiol.">
        <title>Pseudooceanicola lipolyticus sp. nov., a marine alphaproteobacterium, reclassification of Oceanicola flagellatus as Pseudooceanicola flagellatus comb. nov. and emended description of the genus Pseudooceanicola.</title>
        <authorList>
            <person name="Huang M.-M."/>
            <person name="Guo L.-L."/>
            <person name="Wu Y.-H."/>
            <person name="Lai Q.-L."/>
            <person name="Shao Z.-Z."/>
            <person name="Wang C.-S."/>
            <person name="Wu M."/>
            <person name="Xu X.-W."/>
        </authorList>
    </citation>
    <scope>NUCLEOTIDE SEQUENCE [LARGE SCALE GENOMIC DNA]</scope>
    <source>
        <strain evidence="11 14">Ar-45</strain>
    </source>
</reference>
<dbReference type="Proteomes" id="UP000231702">
    <property type="component" value="Unassembled WGS sequence"/>
</dbReference>
<evidence type="ECO:0000256" key="2">
    <source>
        <dbReference type="ARBA" id="ARBA00022448"/>
    </source>
</evidence>
<evidence type="ECO:0000256" key="8">
    <source>
        <dbReference type="ARBA" id="ARBA00038436"/>
    </source>
</evidence>
<evidence type="ECO:0000256" key="7">
    <source>
        <dbReference type="ARBA" id="ARBA00023136"/>
    </source>
</evidence>
<feature type="transmembrane region" description="Helical" evidence="9">
    <location>
        <begin position="54"/>
        <end position="74"/>
    </location>
</feature>
<dbReference type="GO" id="GO:0005886">
    <property type="term" value="C:plasma membrane"/>
    <property type="evidence" value="ECO:0007669"/>
    <property type="project" value="UniProtKB-SubCell"/>
</dbReference>
<dbReference type="GO" id="GO:0015740">
    <property type="term" value="P:C4-dicarboxylate transport"/>
    <property type="evidence" value="ECO:0007669"/>
    <property type="project" value="TreeGrafter"/>
</dbReference>
<evidence type="ECO:0000259" key="10">
    <source>
        <dbReference type="Pfam" id="PF04290"/>
    </source>
</evidence>
<evidence type="ECO:0000313" key="12">
    <source>
        <dbReference type="EMBL" id="SNY59260.1"/>
    </source>
</evidence>
<evidence type="ECO:0000256" key="3">
    <source>
        <dbReference type="ARBA" id="ARBA00022475"/>
    </source>
</evidence>
<dbReference type="AlphaFoldDB" id="A0A285JG31"/>
<comment type="subcellular location">
    <subcellularLocation>
        <location evidence="1 9">Cell inner membrane</location>
        <topology evidence="1 9">Multi-pass membrane protein</topology>
    </subcellularLocation>
</comment>
<dbReference type="InterPro" id="IPR055348">
    <property type="entry name" value="DctQ"/>
</dbReference>
<keyword evidence="6 9" id="KW-1133">Transmembrane helix</keyword>
<dbReference type="PANTHER" id="PTHR35011">
    <property type="entry name" value="2,3-DIKETO-L-GULONATE TRAP TRANSPORTER SMALL PERMEASE PROTEIN YIAM"/>
    <property type="match status" value="1"/>
</dbReference>
<feature type="transmembrane region" description="Helical" evidence="9">
    <location>
        <begin position="136"/>
        <end position="158"/>
    </location>
</feature>
<comment type="subunit">
    <text evidence="9">The complex comprises the extracytoplasmic solute receptor protein and the two transmembrane proteins.</text>
</comment>
<keyword evidence="14" id="KW-1185">Reference proteome</keyword>
<dbReference type="Proteomes" id="UP000231655">
    <property type="component" value="Unassembled WGS sequence"/>
</dbReference>
<reference evidence="12 13" key="1">
    <citation type="submission" date="2017-09" db="EMBL/GenBank/DDBJ databases">
        <authorList>
            <person name="Ehlers B."/>
            <person name="Leendertz F.H."/>
        </authorList>
    </citation>
    <scope>NUCLEOTIDE SEQUENCE [LARGE SCALE GENOMIC DNA]</scope>
    <source>
        <strain evidence="12 13">CGMCC 1.12662</strain>
    </source>
</reference>
<protein>
    <recommendedName>
        <fullName evidence="9">TRAP transporter small permease protein</fullName>
    </recommendedName>
</protein>
<evidence type="ECO:0000256" key="4">
    <source>
        <dbReference type="ARBA" id="ARBA00022519"/>
    </source>
</evidence>
<dbReference type="PANTHER" id="PTHR35011:SF2">
    <property type="entry name" value="2,3-DIKETO-L-GULONATE TRAP TRANSPORTER SMALL PERMEASE PROTEIN YIAM"/>
    <property type="match status" value="1"/>
</dbReference>
<feature type="transmembrane region" description="Helical" evidence="9">
    <location>
        <begin position="95"/>
        <end position="116"/>
    </location>
</feature>
<dbReference type="InterPro" id="IPR007387">
    <property type="entry name" value="TRAP_DctQ"/>
</dbReference>
<comment type="similarity">
    <text evidence="8 9">Belongs to the TRAP transporter small permease family.</text>
</comment>
<evidence type="ECO:0000313" key="11">
    <source>
        <dbReference type="EMBL" id="PJE26376.1"/>
    </source>
</evidence>
<evidence type="ECO:0000256" key="5">
    <source>
        <dbReference type="ARBA" id="ARBA00022692"/>
    </source>
</evidence>
<feature type="domain" description="Tripartite ATP-independent periplasmic transporters DctQ component" evidence="10">
    <location>
        <begin position="32"/>
        <end position="162"/>
    </location>
</feature>
<sequence length="168" mass="18213">MPDFDDYTTQAGPMARLIHVIEMVAGVFLVLIALLTVTEAGLRYALGMRIPDAYVGATALQGIAIAWGIACTTWSRRHITVDAIFELMPPSAQRWINVFASVVTFVAMLTLMVMLWRKTMGSLDSGELSNDLLLPLWPVVAATAAGISAAALLGLARLGRDLLQLRTR</sequence>
<dbReference type="EMBL" id="PGTD01000022">
    <property type="protein sequence ID" value="PJE26376.1"/>
    <property type="molecule type" value="Genomic_DNA"/>
</dbReference>
<evidence type="ECO:0000256" key="6">
    <source>
        <dbReference type="ARBA" id="ARBA00022989"/>
    </source>
</evidence>
<proteinExistence type="inferred from homology"/>
<keyword evidence="3" id="KW-1003">Cell membrane</keyword>
<keyword evidence="2 9" id="KW-0813">Transport</keyword>
<dbReference type="GO" id="GO:0022857">
    <property type="term" value="F:transmembrane transporter activity"/>
    <property type="evidence" value="ECO:0007669"/>
    <property type="project" value="UniProtKB-UniRule"/>
</dbReference>
<dbReference type="Pfam" id="PF04290">
    <property type="entry name" value="DctQ"/>
    <property type="match status" value="1"/>
</dbReference>
<evidence type="ECO:0000256" key="9">
    <source>
        <dbReference type="RuleBase" id="RU369079"/>
    </source>
</evidence>
<keyword evidence="7 9" id="KW-0472">Membrane</keyword>
<comment type="function">
    <text evidence="9">Part of the tripartite ATP-independent periplasmic (TRAP) transport system.</text>
</comment>
<evidence type="ECO:0000313" key="14">
    <source>
        <dbReference type="Proteomes" id="UP000231702"/>
    </source>
</evidence>
<accession>A0A285JG31</accession>
<keyword evidence="5 9" id="KW-0812">Transmembrane</keyword>
<gene>
    <name evidence="11" type="ORF">CVM39_17660</name>
    <name evidence="12" type="ORF">SAMN06297129_3717</name>
</gene>
<keyword evidence="4 9" id="KW-0997">Cell inner membrane</keyword>
<evidence type="ECO:0000313" key="13">
    <source>
        <dbReference type="Proteomes" id="UP000231655"/>
    </source>
</evidence>
<dbReference type="EMBL" id="OBEA01000009">
    <property type="protein sequence ID" value="SNY59260.1"/>
    <property type="molecule type" value="Genomic_DNA"/>
</dbReference>
<organism evidence="12 13">
    <name type="scientific">Pseudooceanicola antarcticus</name>
    <dbReference type="NCBI Taxonomy" id="1247613"/>
    <lineage>
        <taxon>Bacteria</taxon>
        <taxon>Pseudomonadati</taxon>
        <taxon>Pseudomonadota</taxon>
        <taxon>Alphaproteobacteria</taxon>
        <taxon>Rhodobacterales</taxon>
        <taxon>Paracoccaceae</taxon>
        <taxon>Pseudooceanicola</taxon>
    </lineage>
</organism>
<name>A0A285JG31_9RHOB</name>